<evidence type="ECO:0000256" key="13">
    <source>
        <dbReference type="ARBA" id="ARBA00037649"/>
    </source>
</evidence>
<dbReference type="SUPFAM" id="SSF51445">
    <property type="entry name" value="(Trans)glycosidases"/>
    <property type="match status" value="1"/>
</dbReference>
<keyword evidence="5" id="KW-0964">Secreted</keyword>
<proteinExistence type="predicted"/>
<dbReference type="InterPro" id="IPR000490">
    <property type="entry name" value="Glyco_hydro_17"/>
</dbReference>
<dbReference type="AlphaFoldDB" id="A0A367MDG3"/>
<evidence type="ECO:0000256" key="16">
    <source>
        <dbReference type="SAM" id="Phobius"/>
    </source>
</evidence>
<evidence type="ECO:0000256" key="4">
    <source>
        <dbReference type="ARBA" id="ARBA00022512"/>
    </source>
</evidence>
<dbReference type="GO" id="GO:0071555">
    <property type="term" value="P:cell wall organization"/>
    <property type="evidence" value="ECO:0007669"/>
    <property type="project" value="UniProtKB-KW"/>
</dbReference>
<dbReference type="GO" id="GO:0004553">
    <property type="term" value="F:hydrolase activity, hydrolyzing O-glycosyl compounds"/>
    <property type="evidence" value="ECO:0007669"/>
    <property type="project" value="InterPro"/>
</dbReference>
<evidence type="ECO:0000256" key="7">
    <source>
        <dbReference type="ARBA" id="ARBA00022801"/>
    </source>
</evidence>
<keyword evidence="4" id="KW-0134">Cell wall</keyword>
<dbReference type="GO" id="GO:0005886">
    <property type="term" value="C:plasma membrane"/>
    <property type="evidence" value="ECO:0007669"/>
    <property type="project" value="UniProtKB-SubCell"/>
</dbReference>
<keyword evidence="10" id="KW-0119">Carbohydrate metabolism</keyword>
<keyword evidence="9" id="KW-0325">Glycoprotein</keyword>
<keyword evidence="3" id="KW-1003">Cell membrane</keyword>
<keyword evidence="16" id="KW-0812">Transmembrane</keyword>
<keyword evidence="17" id="KW-0808">Transferase</keyword>
<evidence type="ECO:0000256" key="8">
    <source>
        <dbReference type="ARBA" id="ARBA00023136"/>
    </source>
</evidence>
<evidence type="ECO:0000256" key="1">
    <source>
        <dbReference type="ARBA" id="ARBA00004191"/>
    </source>
</evidence>
<evidence type="ECO:0000256" key="12">
    <source>
        <dbReference type="ARBA" id="ARBA00023326"/>
    </source>
</evidence>
<dbReference type="PROSITE" id="PS00587">
    <property type="entry name" value="GLYCOSYL_HYDROL_F17"/>
    <property type="match status" value="1"/>
</dbReference>
<evidence type="ECO:0000256" key="10">
    <source>
        <dbReference type="ARBA" id="ARBA00023277"/>
    </source>
</evidence>
<dbReference type="Proteomes" id="UP000253594">
    <property type="component" value="Unassembled WGS sequence"/>
</dbReference>
<evidence type="ECO:0000256" key="5">
    <source>
        <dbReference type="ARBA" id="ARBA00022525"/>
    </source>
</evidence>
<reference evidence="17 18" key="1">
    <citation type="submission" date="2018-07" db="EMBL/GenBank/DDBJ databases">
        <title>Mechanisms of high-level aminoglycoside resistance among Gram-negative pathogens in Brazil.</title>
        <authorList>
            <person name="Ballaben A.S."/>
            <person name="Darini A.L.C."/>
            <person name="Doi Y."/>
        </authorList>
    </citation>
    <scope>NUCLEOTIDE SEQUENCE [LARGE SCALE GENOMIC DNA]</scope>
    <source>
        <strain evidence="17 18">B2-305</strain>
    </source>
</reference>
<keyword evidence="16" id="KW-1133">Transmembrane helix</keyword>
<protein>
    <recommendedName>
        <fullName evidence="15">Endo-1,3-beta-glucanase btgC</fullName>
    </recommendedName>
    <alternativeName>
        <fullName evidence="14">Laminarinase btgC</fullName>
    </alternativeName>
</protein>
<dbReference type="GO" id="GO:0016740">
    <property type="term" value="F:transferase activity"/>
    <property type="evidence" value="ECO:0007669"/>
    <property type="project" value="UniProtKB-KW"/>
</dbReference>
<comment type="function">
    <text evidence="13">Glucanases play a role in cell expansion during growth, in cell-cell fusion during mating, and in spore release during sporulation. This enzyme may be involved in beta-glucan degradation. Active on laminarin and lichenan.</text>
</comment>
<evidence type="ECO:0000256" key="14">
    <source>
        <dbReference type="ARBA" id="ARBA00042373"/>
    </source>
</evidence>
<keyword evidence="8 16" id="KW-0472">Membrane</keyword>
<dbReference type="GO" id="GO:0000272">
    <property type="term" value="P:polysaccharide catabolic process"/>
    <property type="evidence" value="ECO:0007669"/>
    <property type="project" value="UniProtKB-KW"/>
</dbReference>
<sequence length="431" mass="47618">MSSRKIGLNLVVIVALAALFTGIWALYNRPVSVPDWPERISGLSFSPFRLNQNPQSGRYPSAEQMRTDLELVARHTHSIRTYSVQGALGDIPALAEAFGLRVSLGIWLGPDLASNEAEIARAIRIANESPSVVRVIVGNEALFRREVTAEQLIAYLDRVRAAVKVPVTTAEQWHVYREHPELAQHVDLIAAHVLPYWEATPVADAVDFVLERARELKAAFPRKPLLLAEVGWPSNGRMRGSAEATPADQAIYLRRLTNALNGEGYSYFVIEAFDQPWKVSAEGSVGAYWGVYNADRKAKFNFTGPVVPIPKWRALAIASAVLAVLAFTLLLIDSSSLRQRGRTFLAVVSFACASVLVWIAYDYSQQYSTWFSLTVGALLGIGALGVVIVLFTEAHELAEAVWTHKRRRPFLPITAAQAYRPKVSIHAVSYT</sequence>
<evidence type="ECO:0000256" key="2">
    <source>
        <dbReference type="ARBA" id="ARBA00004236"/>
    </source>
</evidence>
<name>A0A367MDG3_PSEAI</name>
<evidence type="ECO:0000256" key="6">
    <source>
        <dbReference type="ARBA" id="ARBA00022729"/>
    </source>
</evidence>
<gene>
    <name evidence="17" type="ORF">DT376_07770</name>
</gene>
<evidence type="ECO:0000256" key="11">
    <source>
        <dbReference type="ARBA" id="ARBA00023316"/>
    </source>
</evidence>
<keyword evidence="12" id="KW-0624">Polysaccharide degradation</keyword>
<feature type="transmembrane region" description="Helical" evidence="16">
    <location>
        <begin position="312"/>
        <end position="332"/>
    </location>
</feature>
<evidence type="ECO:0000256" key="9">
    <source>
        <dbReference type="ARBA" id="ARBA00023180"/>
    </source>
</evidence>
<dbReference type="PANTHER" id="PTHR16631">
    <property type="entry name" value="GLUCAN 1,3-BETA-GLUCOSIDASE"/>
    <property type="match status" value="1"/>
</dbReference>
<organism evidence="17 18">
    <name type="scientific">Pseudomonas aeruginosa</name>
    <dbReference type="NCBI Taxonomy" id="287"/>
    <lineage>
        <taxon>Bacteria</taxon>
        <taxon>Pseudomonadati</taxon>
        <taxon>Pseudomonadota</taxon>
        <taxon>Gammaproteobacteria</taxon>
        <taxon>Pseudomonadales</taxon>
        <taxon>Pseudomonadaceae</taxon>
        <taxon>Pseudomonas</taxon>
    </lineage>
</organism>
<keyword evidence="6" id="KW-0732">Signal</keyword>
<comment type="caution">
    <text evidence="17">The sequence shown here is derived from an EMBL/GenBank/DDBJ whole genome shotgun (WGS) entry which is preliminary data.</text>
</comment>
<dbReference type="InterPro" id="IPR050732">
    <property type="entry name" value="Beta-glucan_modifiers"/>
</dbReference>
<feature type="non-terminal residue" evidence="17">
    <location>
        <position position="431"/>
    </location>
</feature>
<evidence type="ECO:0000313" key="17">
    <source>
        <dbReference type="EMBL" id="RCI75409.1"/>
    </source>
</evidence>
<dbReference type="Gene3D" id="3.20.20.80">
    <property type="entry name" value="Glycosidases"/>
    <property type="match status" value="1"/>
</dbReference>
<dbReference type="PANTHER" id="PTHR16631:SF17">
    <property type="entry name" value="GLUCAN ENDO-1,3-BETA-GLUCOSIDASE BTGC"/>
    <property type="match status" value="1"/>
</dbReference>
<evidence type="ECO:0000313" key="18">
    <source>
        <dbReference type="Proteomes" id="UP000253594"/>
    </source>
</evidence>
<feature type="transmembrane region" description="Helical" evidence="16">
    <location>
        <begin position="344"/>
        <end position="361"/>
    </location>
</feature>
<keyword evidence="7" id="KW-0378">Hydrolase</keyword>
<accession>A0A367MDG3</accession>
<dbReference type="EMBL" id="QORE01000178">
    <property type="protein sequence ID" value="RCI75409.1"/>
    <property type="molecule type" value="Genomic_DNA"/>
</dbReference>
<comment type="subcellular location">
    <subcellularLocation>
        <location evidence="2">Cell membrane</location>
    </subcellularLocation>
    <subcellularLocation>
        <location evidence="1">Secreted</location>
        <location evidence="1">Cell wall</location>
    </subcellularLocation>
</comment>
<evidence type="ECO:0000256" key="15">
    <source>
        <dbReference type="ARBA" id="ARBA00043078"/>
    </source>
</evidence>
<evidence type="ECO:0000256" key="3">
    <source>
        <dbReference type="ARBA" id="ARBA00022475"/>
    </source>
</evidence>
<dbReference type="InterPro" id="IPR017853">
    <property type="entry name" value="GH"/>
</dbReference>
<feature type="transmembrane region" description="Helical" evidence="16">
    <location>
        <begin position="367"/>
        <end position="391"/>
    </location>
</feature>
<keyword evidence="11" id="KW-0961">Cell wall biogenesis/degradation</keyword>